<dbReference type="SUPFAM" id="SSF52540">
    <property type="entry name" value="P-loop containing nucleoside triphosphate hydrolases"/>
    <property type="match status" value="1"/>
</dbReference>
<evidence type="ECO:0000256" key="1">
    <source>
        <dbReference type="ARBA" id="ARBA00022614"/>
    </source>
</evidence>
<dbReference type="InterPro" id="IPR042197">
    <property type="entry name" value="Apaf_helical"/>
</dbReference>
<evidence type="ECO:0000256" key="5">
    <source>
        <dbReference type="SAM" id="MobiDB-lite"/>
    </source>
</evidence>
<proteinExistence type="predicted"/>
<comment type="caution">
    <text evidence="7">The sequence shown here is derived from an EMBL/GenBank/DDBJ whole genome shotgun (WGS) entry which is preliminary data.</text>
</comment>
<dbReference type="Pfam" id="PF23598">
    <property type="entry name" value="LRR_14"/>
    <property type="match status" value="1"/>
</dbReference>
<dbReference type="Pfam" id="PF01582">
    <property type="entry name" value="TIR"/>
    <property type="match status" value="1"/>
</dbReference>
<reference evidence="7 8" key="1">
    <citation type="submission" date="2024-11" db="EMBL/GenBank/DDBJ databases">
        <title>Chromosome-level genome assembly of Eucalyptus globulus Labill. provides insights into its genome evolution.</title>
        <authorList>
            <person name="Li X."/>
        </authorList>
    </citation>
    <scope>NUCLEOTIDE SEQUENCE [LARGE SCALE GENOMIC DNA]</scope>
    <source>
        <strain evidence="7">CL2024</strain>
        <tissue evidence="7">Fresh tender leaves</tissue>
    </source>
</reference>
<evidence type="ECO:0000313" key="8">
    <source>
        <dbReference type="Proteomes" id="UP001634007"/>
    </source>
</evidence>
<keyword evidence="4" id="KW-0520">NAD</keyword>
<dbReference type="InterPro" id="IPR036390">
    <property type="entry name" value="WH_DNA-bd_sf"/>
</dbReference>
<accession>A0ABD3L0G7</accession>
<dbReference type="AlphaFoldDB" id="A0ABD3L0G7"/>
<evidence type="ECO:0000259" key="6">
    <source>
        <dbReference type="PROSITE" id="PS50104"/>
    </source>
</evidence>
<evidence type="ECO:0000256" key="2">
    <source>
        <dbReference type="ARBA" id="ARBA00022737"/>
    </source>
</evidence>
<dbReference type="PANTHER" id="PTHR11017:SF570">
    <property type="entry name" value="DISEASE RESISTANCE PROTEIN (TIR-NBS CLASS)-RELATED"/>
    <property type="match status" value="1"/>
</dbReference>
<organism evidence="7 8">
    <name type="scientific">Eucalyptus globulus</name>
    <name type="common">Tasmanian blue gum</name>
    <dbReference type="NCBI Taxonomy" id="34317"/>
    <lineage>
        <taxon>Eukaryota</taxon>
        <taxon>Viridiplantae</taxon>
        <taxon>Streptophyta</taxon>
        <taxon>Embryophyta</taxon>
        <taxon>Tracheophyta</taxon>
        <taxon>Spermatophyta</taxon>
        <taxon>Magnoliopsida</taxon>
        <taxon>eudicotyledons</taxon>
        <taxon>Gunneridae</taxon>
        <taxon>Pentapetalae</taxon>
        <taxon>rosids</taxon>
        <taxon>malvids</taxon>
        <taxon>Myrtales</taxon>
        <taxon>Myrtaceae</taxon>
        <taxon>Myrtoideae</taxon>
        <taxon>Eucalypteae</taxon>
        <taxon>Eucalyptus</taxon>
    </lineage>
</organism>
<dbReference type="PANTHER" id="PTHR11017">
    <property type="entry name" value="LEUCINE-RICH REPEAT-CONTAINING PROTEIN"/>
    <property type="match status" value="1"/>
</dbReference>
<dbReference type="Gene3D" id="3.40.50.300">
    <property type="entry name" value="P-loop containing nucleotide triphosphate hydrolases"/>
    <property type="match status" value="1"/>
</dbReference>
<name>A0ABD3L0G7_EUCGL</name>
<dbReference type="InterPro" id="IPR044974">
    <property type="entry name" value="Disease_R_plants"/>
</dbReference>
<feature type="region of interest" description="Disordered" evidence="5">
    <location>
        <begin position="1"/>
        <end position="34"/>
    </location>
</feature>
<dbReference type="Pfam" id="PF23282">
    <property type="entry name" value="WHD_ROQ1"/>
    <property type="match status" value="1"/>
</dbReference>
<dbReference type="Pfam" id="PF00931">
    <property type="entry name" value="NB-ARC"/>
    <property type="match status" value="1"/>
</dbReference>
<keyword evidence="2" id="KW-0677">Repeat</keyword>
<dbReference type="SUPFAM" id="SSF52200">
    <property type="entry name" value="Toll/Interleukin receptor TIR domain"/>
    <property type="match status" value="1"/>
</dbReference>
<sequence length="902" mass="102669">MKRKEPFNSKDLIYEASSSSTSPHGGDYEGGTKRPKGNDYEVFLSFRGEDTRKGFTDHLYHNLNHAGICVFRDDNELRVGEEIGSELLCSITKSKISIPIISENYASSKWCLHELVEMLKCKRSKGQIVLPIFYKVEPSQVRHPLGRLRDAIDAHKKIMDEMVVKEWEEALKEVSFLKGWESEKIDNGHEGTLVDIVVKKVMGELKRFFQLNVPKQLVGINDHVQQIMSKIDAEFNGTRIIGIYGIGGIGKTTLAKVLYNKLSSQFDCCSFVANIRETYQRKGIECVQKQLISAIIGSLCEVSNVDEGINVIKSRFTSKKVLVLLDDMDDCTHLSALVGDGSWFEAGSIVIITTRNKSILDEGRAGYMYQLKELPFFQSLILFSRHAFQKDYPPSDYKVISDDVVSTTGGLPLALEVIGSFLCRKREDVWKGTLKKLKKVPHEKVQEKLKISYEALDYREQQIFLDIACLFIKSHIQNPTYMWDACDFFPGTGIEVLTHMSLIEIVEVEELSMHDQLRDLGREIVYLENPREPQERSRLWIYEEALDVLDNCKGTGKIEALSLGKCGEGRRYTAKQFKKMTNLRFLQVDGANFIGDFQNILPELRWLQWKNCPSDFAAVNFHPKKLVVLDLSYSAISEDWGGWVPLKKATELKVLNLTNCRSLKRTPDLSTFKRLEILTLANCANLEQLHPSIGNLVSLIELDLSDTSITKLFESIGNLQNLRILRISRTGITELPDDIGMLTKLQTLDPWKCRNLERLPSNICKLISLEKLYLCYCEKLWELPELPSGLTYLGITCKGESLPHLSHLTRLKTLELTCCGGLERVPELPIGLSQLFISHYGELKALTNLSDLKHLRYFIFSECPSLEGSPDVSNLRRTQMRELGFKESRVRPGYLEFSRVQT</sequence>
<dbReference type="InterPro" id="IPR055414">
    <property type="entry name" value="LRR_R13L4/SHOC2-like"/>
</dbReference>
<dbReference type="InterPro" id="IPR035897">
    <property type="entry name" value="Toll_tir_struct_dom_sf"/>
</dbReference>
<dbReference type="Gene3D" id="3.40.50.10140">
    <property type="entry name" value="Toll/interleukin-1 receptor homology (TIR) domain"/>
    <property type="match status" value="1"/>
</dbReference>
<dbReference type="EMBL" id="JBJKBG010000003">
    <property type="protein sequence ID" value="KAL3745188.1"/>
    <property type="molecule type" value="Genomic_DNA"/>
</dbReference>
<dbReference type="Gene3D" id="1.10.8.430">
    <property type="entry name" value="Helical domain of apoptotic protease-activating factors"/>
    <property type="match status" value="1"/>
</dbReference>
<dbReference type="InterPro" id="IPR058192">
    <property type="entry name" value="WHD_ROQ1-like"/>
</dbReference>
<dbReference type="InterPro" id="IPR002182">
    <property type="entry name" value="NB-ARC"/>
</dbReference>
<evidence type="ECO:0000256" key="4">
    <source>
        <dbReference type="ARBA" id="ARBA00023027"/>
    </source>
</evidence>
<dbReference type="PRINTS" id="PR00364">
    <property type="entry name" value="DISEASERSIST"/>
</dbReference>
<evidence type="ECO:0000313" key="7">
    <source>
        <dbReference type="EMBL" id="KAL3745188.1"/>
    </source>
</evidence>
<dbReference type="GO" id="GO:0051707">
    <property type="term" value="P:response to other organism"/>
    <property type="evidence" value="ECO:0007669"/>
    <property type="project" value="UniProtKB-ARBA"/>
</dbReference>
<keyword evidence="3" id="KW-0611">Plant defense</keyword>
<dbReference type="PROSITE" id="PS50104">
    <property type="entry name" value="TIR"/>
    <property type="match status" value="1"/>
</dbReference>
<dbReference type="Proteomes" id="UP001634007">
    <property type="component" value="Unassembled WGS sequence"/>
</dbReference>
<evidence type="ECO:0000256" key="3">
    <source>
        <dbReference type="ARBA" id="ARBA00022821"/>
    </source>
</evidence>
<dbReference type="InterPro" id="IPR027417">
    <property type="entry name" value="P-loop_NTPase"/>
</dbReference>
<keyword evidence="1" id="KW-0433">Leucine-rich repeat</keyword>
<dbReference type="FunFam" id="3.40.50.10140:FF:000007">
    <property type="entry name" value="Disease resistance protein (TIR-NBS-LRR class)"/>
    <property type="match status" value="1"/>
</dbReference>
<dbReference type="SUPFAM" id="SSF52058">
    <property type="entry name" value="L domain-like"/>
    <property type="match status" value="1"/>
</dbReference>
<dbReference type="InterPro" id="IPR000157">
    <property type="entry name" value="TIR_dom"/>
</dbReference>
<protein>
    <recommendedName>
        <fullName evidence="6">TIR domain-containing protein</fullName>
    </recommendedName>
</protein>
<dbReference type="InterPro" id="IPR032675">
    <property type="entry name" value="LRR_dom_sf"/>
</dbReference>
<feature type="domain" description="TIR" evidence="6">
    <location>
        <begin position="38"/>
        <end position="205"/>
    </location>
</feature>
<gene>
    <name evidence="7" type="ORF">ACJRO7_014319</name>
</gene>
<keyword evidence="8" id="KW-1185">Reference proteome</keyword>
<dbReference type="GO" id="GO:0006952">
    <property type="term" value="P:defense response"/>
    <property type="evidence" value="ECO:0007669"/>
    <property type="project" value="UniProtKB-KW"/>
</dbReference>
<dbReference type="SUPFAM" id="SSF46785">
    <property type="entry name" value="Winged helix' DNA-binding domain"/>
    <property type="match status" value="1"/>
</dbReference>
<dbReference type="Gene3D" id="3.80.10.10">
    <property type="entry name" value="Ribonuclease Inhibitor"/>
    <property type="match status" value="2"/>
</dbReference>
<dbReference type="SMART" id="SM00255">
    <property type="entry name" value="TIR"/>
    <property type="match status" value="1"/>
</dbReference>